<accession>A0A1V9FPY0</accession>
<keyword evidence="3" id="KW-1185">Reference proteome</keyword>
<feature type="region of interest" description="Disordered" evidence="1">
    <location>
        <begin position="1"/>
        <end position="33"/>
    </location>
</feature>
<feature type="compositionally biased region" description="Basic and acidic residues" evidence="1">
    <location>
        <begin position="1"/>
        <end position="12"/>
    </location>
</feature>
<dbReference type="EMBL" id="LVYD01000064">
    <property type="protein sequence ID" value="OQP60347.1"/>
    <property type="molecule type" value="Genomic_DNA"/>
</dbReference>
<dbReference type="STRING" id="1703345.A3860_33755"/>
<proteinExistence type="predicted"/>
<feature type="compositionally biased region" description="Low complexity" evidence="1">
    <location>
        <begin position="15"/>
        <end position="28"/>
    </location>
</feature>
<protein>
    <submittedName>
        <fullName evidence="2">Uncharacterized protein</fullName>
    </submittedName>
</protein>
<dbReference type="RefSeq" id="WP_081153275.1">
    <property type="nucleotide sequence ID" value="NZ_LVYD01000064.1"/>
</dbReference>
<dbReference type="AlphaFoldDB" id="A0A1V9FPY0"/>
<gene>
    <name evidence="2" type="ORF">A3860_33755</name>
</gene>
<evidence type="ECO:0000313" key="3">
    <source>
        <dbReference type="Proteomes" id="UP000192796"/>
    </source>
</evidence>
<reference evidence="2 3" key="1">
    <citation type="submission" date="2016-03" db="EMBL/GenBank/DDBJ databases">
        <title>Niastella vici sp. nov., isolated from farmland soil.</title>
        <authorList>
            <person name="Chen L."/>
            <person name="Wang D."/>
            <person name="Yang S."/>
            <person name="Wang G."/>
        </authorList>
    </citation>
    <scope>NUCLEOTIDE SEQUENCE [LARGE SCALE GENOMIC DNA]</scope>
    <source>
        <strain evidence="2 3">DJ57</strain>
    </source>
</reference>
<comment type="caution">
    <text evidence="2">The sequence shown here is derived from an EMBL/GenBank/DDBJ whole genome shotgun (WGS) entry which is preliminary data.</text>
</comment>
<evidence type="ECO:0000313" key="2">
    <source>
        <dbReference type="EMBL" id="OQP60347.1"/>
    </source>
</evidence>
<organism evidence="2 3">
    <name type="scientific">Niastella vici</name>
    <dbReference type="NCBI Taxonomy" id="1703345"/>
    <lineage>
        <taxon>Bacteria</taxon>
        <taxon>Pseudomonadati</taxon>
        <taxon>Bacteroidota</taxon>
        <taxon>Chitinophagia</taxon>
        <taxon>Chitinophagales</taxon>
        <taxon>Chitinophagaceae</taxon>
        <taxon>Niastella</taxon>
    </lineage>
</organism>
<sequence>MSTKSTDPHLERALNNAGYSNNGNNTYSDKSGNTIYTDGQYYREPGKSWKQHTIGTPIKKK</sequence>
<dbReference type="Proteomes" id="UP000192796">
    <property type="component" value="Unassembled WGS sequence"/>
</dbReference>
<name>A0A1V9FPY0_9BACT</name>
<evidence type="ECO:0000256" key="1">
    <source>
        <dbReference type="SAM" id="MobiDB-lite"/>
    </source>
</evidence>